<dbReference type="Proteomes" id="UP001501510">
    <property type="component" value="Unassembled WGS sequence"/>
</dbReference>
<evidence type="ECO:0000313" key="2">
    <source>
        <dbReference type="EMBL" id="GAA0735544.1"/>
    </source>
</evidence>
<dbReference type="PANTHER" id="PTHR47619:SF1">
    <property type="entry name" value="EXODEOXYRIBONUCLEASE WALJ"/>
    <property type="match status" value="1"/>
</dbReference>
<accession>A0ABN1JC49</accession>
<dbReference type="SUPFAM" id="SSF56281">
    <property type="entry name" value="Metallo-hydrolase/oxidoreductase"/>
    <property type="match status" value="1"/>
</dbReference>
<organism evidence="2 3">
    <name type="scientific">Clostridium oceanicum</name>
    <dbReference type="NCBI Taxonomy" id="1543"/>
    <lineage>
        <taxon>Bacteria</taxon>
        <taxon>Bacillati</taxon>
        <taxon>Bacillota</taxon>
        <taxon>Clostridia</taxon>
        <taxon>Eubacteriales</taxon>
        <taxon>Clostridiaceae</taxon>
        <taxon>Clostridium</taxon>
    </lineage>
</organism>
<name>A0ABN1JC49_9CLOT</name>
<dbReference type="RefSeq" id="WP_343759355.1">
    <property type="nucleotide sequence ID" value="NZ_BAAACG010000006.1"/>
</dbReference>
<dbReference type="PANTHER" id="PTHR47619">
    <property type="entry name" value="METALLO-HYDROLASE YYCJ-RELATED"/>
    <property type="match status" value="1"/>
</dbReference>
<dbReference type="SMART" id="SM00849">
    <property type="entry name" value="Lactamase_B"/>
    <property type="match status" value="1"/>
</dbReference>
<dbReference type="Gene3D" id="3.60.15.10">
    <property type="entry name" value="Ribonuclease Z/Hydroxyacylglutathione hydrolase-like"/>
    <property type="match status" value="1"/>
</dbReference>
<reference evidence="2 3" key="1">
    <citation type="journal article" date="2019" name="Int. J. Syst. Evol. Microbiol.">
        <title>The Global Catalogue of Microorganisms (GCM) 10K type strain sequencing project: providing services to taxonomists for standard genome sequencing and annotation.</title>
        <authorList>
            <consortium name="The Broad Institute Genomics Platform"/>
            <consortium name="The Broad Institute Genome Sequencing Center for Infectious Disease"/>
            <person name="Wu L."/>
            <person name="Ma J."/>
        </authorList>
    </citation>
    <scope>NUCLEOTIDE SEQUENCE [LARGE SCALE GENOMIC DNA]</scope>
    <source>
        <strain evidence="2 3">JCM 1407</strain>
    </source>
</reference>
<comment type="caution">
    <text evidence="2">The sequence shown here is derived from an EMBL/GenBank/DDBJ whole genome shotgun (WGS) entry which is preliminary data.</text>
</comment>
<gene>
    <name evidence="2" type="ORF">GCM10008906_09380</name>
</gene>
<protein>
    <submittedName>
        <fullName evidence="2">MBL fold metallo-hydrolase</fullName>
    </submittedName>
</protein>
<keyword evidence="3" id="KW-1185">Reference proteome</keyword>
<dbReference type="Pfam" id="PF12706">
    <property type="entry name" value="Lactamase_B_2"/>
    <property type="match status" value="1"/>
</dbReference>
<dbReference type="InterPro" id="IPR001279">
    <property type="entry name" value="Metallo-B-lactamas"/>
</dbReference>
<dbReference type="EMBL" id="BAAACG010000006">
    <property type="protein sequence ID" value="GAA0735544.1"/>
    <property type="molecule type" value="Genomic_DNA"/>
</dbReference>
<evidence type="ECO:0000259" key="1">
    <source>
        <dbReference type="SMART" id="SM00849"/>
    </source>
</evidence>
<proteinExistence type="predicted"/>
<evidence type="ECO:0000313" key="3">
    <source>
        <dbReference type="Proteomes" id="UP001501510"/>
    </source>
</evidence>
<dbReference type="InterPro" id="IPR036866">
    <property type="entry name" value="RibonucZ/Hydroxyglut_hydro"/>
</dbReference>
<dbReference type="InterPro" id="IPR052533">
    <property type="entry name" value="WalJ/YycJ-like"/>
</dbReference>
<feature type="domain" description="Metallo-beta-lactamase" evidence="1">
    <location>
        <begin position="11"/>
        <end position="182"/>
    </location>
</feature>
<sequence>MKLKILGSGSKGNCYLLQGKNETLILEAGIKYKDILKGLNFNLNNIVGCLVSHEHKDHSKAMRDILKSGIDTYTSLGTAKAMPQESYIETCYRLNFIKSEKQFNVGNFTILPFQTQHDAAEPLGFLIQHKELGKLLFITDSYYCQYKFTGLNHILIECNYSNEILQKRELPQRLKDRIVKSHFELGNVKEFLKATDLKEIKEIVLIHLSDNNSNELQFKKEIEILSGKPTYVADKDLDIDMNVYKF</sequence>